<dbReference type="NCBIfam" id="TIGR02532">
    <property type="entry name" value="IV_pilin_GFxxxE"/>
    <property type="match status" value="1"/>
</dbReference>
<dbReference type="Proteomes" id="UP000318626">
    <property type="component" value="Chromosome"/>
</dbReference>
<dbReference type="OrthoDB" id="255848at2"/>
<evidence type="ECO:0000259" key="1">
    <source>
        <dbReference type="Pfam" id="PF07596"/>
    </source>
</evidence>
<dbReference type="Gene3D" id="3.30.700.10">
    <property type="entry name" value="Glycoprotein, Type 4 Pilin"/>
    <property type="match status" value="1"/>
</dbReference>
<proteinExistence type="predicted"/>
<dbReference type="InterPro" id="IPR027558">
    <property type="entry name" value="Pre_pil_HX9DG_C"/>
</dbReference>
<dbReference type="NCBIfam" id="TIGR04294">
    <property type="entry name" value="pre_pil_HX9DG"/>
    <property type="match status" value="1"/>
</dbReference>
<keyword evidence="3" id="KW-1185">Reference proteome</keyword>
<evidence type="ECO:0000313" key="2">
    <source>
        <dbReference type="EMBL" id="QDU75870.1"/>
    </source>
</evidence>
<gene>
    <name evidence="2" type="ORF">Pan97_29120</name>
</gene>
<protein>
    <recommendedName>
        <fullName evidence="1">DUF1559 domain-containing protein</fullName>
    </recommendedName>
</protein>
<dbReference type="Pfam" id="PF07963">
    <property type="entry name" value="N_methyl"/>
    <property type="match status" value="1"/>
</dbReference>
<dbReference type="EMBL" id="CP036289">
    <property type="protein sequence ID" value="QDU75870.1"/>
    <property type="molecule type" value="Genomic_DNA"/>
</dbReference>
<dbReference type="RefSeq" id="WP_144973554.1">
    <property type="nucleotide sequence ID" value="NZ_CP036289.1"/>
</dbReference>
<dbReference type="SUPFAM" id="SSF54523">
    <property type="entry name" value="Pili subunits"/>
    <property type="match status" value="1"/>
</dbReference>
<feature type="domain" description="DUF1559" evidence="1">
    <location>
        <begin position="31"/>
        <end position="290"/>
    </location>
</feature>
<sequence>MAKRYGFTLVELLVVIAIIGVLISLLLPAVQAARESARRMQCSNNLKQIGLAMHNYHDTFGSLPSGYVDDPNDSGGVDGFGWAWGALILDQIEQTALRDQLSVGAQNVSQAVQNNLELLQTNLPAYRCPSAPDPDINPHWDFNGSNLALSNYVGVTGFGWSQVAGNAETRGGPLYRNSQVTFADIHDGTSNTLLAGEKMLKNLQSGNVLGGAVWAASNRTNVMGTHTTTSDSVGSVLGGGHPLHPVNGDPEAAGGSLGWAPMVFMSQHPGGAQFALCDGSARFISENLDQNTLMSALVQIDDRLPVGNF</sequence>
<dbReference type="AlphaFoldDB" id="A0A518C9H7"/>
<dbReference type="InterPro" id="IPR011453">
    <property type="entry name" value="DUF1559"/>
</dbReference>
<name>A0A518C9H7_9BACT</name>
<dbReference type="PANTHER" id="PTHR30093">
    <property type="entry name" value="GENERAL SECRETION PATHWAY PROTEIN G"/>
    <property type="match status" value="1"/>
</dbReference>
<dbReference type="KEGG" id="bvo:Pan97_29120"/>
<organism evidence="2 3">
    <name type="scientific">Bremerella volcania</name>
    <dbReference type="NCBI Taxonomy" id="2527984"/>
    <lineage>
        <taxon>Bacteria</taxon>
        <taxon>Pseudomonadati</taxon>
        <taxon>Planctomycetota</taxon>
        <taxon>Planctomycetia</taxon>
        <taxon>Pirellulales</taxon>
        <taxon>Pirellulaceae</taxon>
        <taxon>Bremerella</taxon>
    </lineage>
</organism>
<reference evidence="3" key="1">
    <citation type="submission" date="2019-02" db="EMBL/GenBank/DDBJ databases">
        <title>Deep-cultivation of Planctomycetes and their phenomic and genomic characterization uncovers novel biology.</title>
        <authorList>
            <person name="Wiegand S."/>
            <person name="Jogler M."/>
            <person name="Boedeker C."/>
            <person name="Pinto D."/>
            <person name="Vollmers J."/>
            <person name="Rivas-Marin E."/>
            <person name="Kohn T."/>
            <person name="Peeters S.H."/>
            <person name="Heuer A."/>
            <person name="Rast P."/>
            <person name="Oberbeckmann S."/>
            <person name="Bunk B."/>
            <person name="Jeske O."/>
            <person name="Meyerdierks A."/>
            <person name="Storesund J.E."/>
            <person name="Kallscheuer N."/>
            <person name="Luecker S."/>
            <person name="Lage O.M."/>
            <person name="Pohl T."/>
            <person name="Merkel B.J."/>
            <person name="Hornburger P."/>
            <person name="Mueller R.-W."/>
            <person name="Bruemmer F."/>
            <person name="Labrenz M."/>
            <person name="Spormann A.M."/>
            <person name="Op den Camp H."/>
            <person name="Overmann J."/>
            <person name="Amann R."/>
            <person name="Jetten M.S.M."/>
            <person name="Mascher T."/>
            <person name="Medema M.H."/>
            <person name="Devos D.P."/>
            <person name="Kaster A.-K."/>
            <person name="Ovreas L."/>
            <person name="Rohde M."/>
            <person name="Galperin M.Y."/>
            <person name="Jogler C."/>
        </authorList>
    </citation>
    <scope>NUCLEOTIDE SEQUENCE [LARGE SCALE GENOMIC DNA]</scope>
    <source>
        <strain evidence="3">Pan97</strain>
    </source>
</reference>
<accession>A0A518C9H7</accession>
<dbReference type="InterPro" id="IPR045584">
    <property type="entry name" value="Pilin-like"/>
</dbReference>
<dbReference type="PANTHER" id="PTHR30093:SF2">
    <property type="entry name" value="TYPE II SECRETION SYSTEM PROTEIN H"/>
    <property type="match status" value="1"/>
</dbReference>
<evidence type="ECO:0000313" key="3">
    <source>
        <dbReference type="Proteomes" id="UP000318626"/>
    </source>
</evidence>
<dbReference type="InterPro" id="IPR012902">
    <property type="entry name" value="N_methyl_site"/>
</dbReference>
<dbReference type="Pfam" id="PF07596">
    <property type="entry name" value="SBP_bac_10"/>
    <property type="match status" value="1"/>
</dbReference>